<dbReference type="EMBL" id="MDJZ01000005">
    <property type="protein sequence ID" value="OUE27002.1"/>
    <property type="molecule type" value="Genomic_DNA"/>
</dbReference>
<protein>
    <submittedName>
        <fullName evidence="1">Uncharacterized protein</fullName>
    </submittedName>
</protein>
<comment type="caution">
    <text evidence="1">The sequence shown here is derived from an EMBL/GenBank/DDBJ whole genome shotgun (WGS) entry which is preliminary data.</text>
</comment>
<keyword evidence="2" id="KW-1185">Reference proteome</keyword>
<proteinExistence type="predicted"/>
<dbReference type="Proteomes" id="UP000195101">
    <property type="component" value="Unassembled WGS sequence"/>
</dbReference>
<accession>A0A251YRY3</accession>
<reference evidence="1 2" key="1">
    <citation type="submission" date="2016-08" db="EMBL/GenBank/DDBJ databases">
        <title>Genome sequence of Clavibacter michiganensis spp strain CFBP8019.</title>
        <authorList>
            <person name="Thapa S.P."/>
            <person name="Coaker G."/>
            <person name="Jacques M.-A."/>
        </authorList>
    </citation>
    <scope>NUCLEOTIDE SEQUENCE [LARGE SCALE GENOMIC DNA]</scope>
    <source>
        <strain evidence="1">CFBP8019</strain>
    </source>
</reference>
<organism evidence="1 2">
    <name type="scientific">Clavibacter michiganensis</name>
    <dbReference type="NCBI Taxonomy" id="28447"/>
    <lineage>
        <taxon>Bacteria</taxon>
        <taxon>Bacillati</taxon>
        <taxon>Actinomycetota</taxon>
        <taxon>Actinomycetes</taxon>
        <taxon>Micrococcales</taxon>
        <taxon>Microbacteriaceae</taxon>
        <taxon>Clavibacter</taxon>
    </lineage>
</organism>
<dbReference type="AlphaFoldDB" id="A0A251YRY3"/>
<name>A0A251YRY3_9MICO</name>
<evidence type="ECO:0000313" key="2">
    <source>
        <dbReference type="Proteomes" id="UP000195101"/>
    </source>
</evidence>
<evidence type="ECO:0000313" key="1">
    <source>
        <dbReference type="EMBL" id="OUE27002.1"/>
    </source>
</evidence>
<dbReference type="RefSeq" id="WP_086513637.1">
    <property type="nucleotide sequence ID" value="NZ_MDJZ01000005.1"/>
</dbReference>
<gene>
    <name evidence="1" type="ORF">BFL37_02690</name>
</gene>
<sequence>MTDLARLGFASVDDPYEPGARKRDLTLDDVGAEEALTDVSVAWDVHSAPMWDAPAYLASLLGSGPSVVEGLPPGRIALLMCTACGDPYCGYVAADLVITEDRVLWTGVRFEWPPGMWESAPTGIRRWMRRLLGRERPEDLAPWAAEPDPLHEDLVFDRAQYEAAVHREIARTADPGAGTAAAEASRE</sequence>
<dbReference type="OrthoDB" id="342114at2"/>